<dbReference type="OMA" id="HYKSPGE"/>
<dbReference type="PROSITE" id="PS50865">
    <property type="entry name" value="ZF_MYND_2"/>
    <property type="match status" value="1"/>
</dbReference>
<dbReference type="InParanoid" id="F4P5Y2"/>
<dbReference type="PANTHER" id="PTHR12197:SF251">
    <property type="entry name" value="EG:BACR7C10.4 PROTEIN"/>
    <property type="match status" value="1"/>
</dbReference>
<dbReference type="Gene3D" id="6.10.140.2220">
    <property type="match status" value="1"/>
</dbReference>
<reference evidence="7 8" key="1">
    <citation type="submission" date="2009-12" db="EMBL/GenBank/DDBJ databases">
        <title>The draft genome of Batrachochytrium dendrobatidis.</title>
        <authorList>
            <consortium name="US DOE Joint Genome Institute (JGI-PGF)"/>
            <person name="Kuo A."/>
            <person name="Salamov A."/>
            <person name="Schmutz J."/>
            <person name="Lucas S."/>
            <person name="Pitluck S."/>
            <person name="Rosenblum E."/>
            <person name="Stajich J."/>
            <person name="Eisen M."/>
            <person name="Grigoriev I.V."/>
        </authorList>
    </citation>
    <scope>NUCLEOTIDE SEQUENCE [LARGE SCALE GENOMIC DNA]</scope>
    <source>
        <strain evidence="8">JAM81 / FGSC 10211</strain>
    </source>
</reference>
<name>F4P5Y2_BATDJ</name>
<gene>
    <name evidence="7" type="ORF">BATDEDRAFT_35411</name>
</gene>
<keyword evidence="1" id="KW-0479">Metal-binding</keyword>
<evidence type="ECO:0008006" key="9">
    <source>
        <dbReference type="Google" id="ProtNLM"/>
    </source>
</evidence>
<dbReference type="Gene3D" id="1.25.40.10">
    <property type="entry name" value="Tetratricopeptide repeat domain"/>
    <property type="match status" value="1"/>
</dbReference>
<dbReference type="InterPro" id="IPR011990">
    <property type="entry name" value="TPR-like_helical_dom_sf"/>
</dbReference>
<dbReference type="Pfam" id="PF00856">
    <property type="entry name" value="SET"/>
    <property type="match status" value="1"/>
</dbReference>
<proteinExistence type="predicted"/>
<protein>
    <recommendedName>
        <fullName evidence="9">MYND-type domain-containing protein</fullName>
    </recommendedName>
</protein>
<dbReference type="RefSeq" id="XP_006679991.1">
    <property type="nucleotide sequence ID" value="XM_006679928.1"/>
</dbReference>
<accession>F4P5Y2</accession>
<evidence type="ECO:0000256" key="3">
    <source>
        <dbReference type="ARBA" id="ARBA00022833"/>
    </source>
</evidence>
<dbReference type="FunCoup" id="F4P5Y2">
    <property type="interactions" value="160"/>
</dbReference>
<keyword evidence="3" id="KW-0862">Zinc</keyword>
<dbReference type="SUPFAM" id="SSF82199">
    <property type="entry name" value="SET domain"/>
    <property type="match status" value="1"/>
</dbReference>
<evidence type="ECO:0000313" key="7">
    <source>
        <dbReference type="EMBL" id="EGF79258.1"/>
    </source>
</evidence>
<keyword evidence="2 4" id="KW-0863">Zinc-finger</keyword>
<dbReference type="STRING" id="684364.F4P5Y2"/>
<dbReference type="GeneID" id="18240759"/>
<dbReference type="PANTHER" id="PTHR12197">
    <property type="entry name" value="HISTONE-LYSINE N-METHYLTRANSFERASE SMYD"/>
    <property type="match status" value="1"/>
</dbReference>
<evidence type="ECO:0000259" key="5">
    <source>
        <dbReference type="PROSITE" id="PS50280"/>
    </source>
</evidence>
<dbReference type="GO" id="GO:0008270">
    <property type="term" value="F:zinc ion binding"/>
    <property type="evidence" value="ECO:0007669"/>
    <property type="project" value="UniProtKB-KW"/>
</dbReference>
<dbReference type="Gene3D" id="2.170.270.10">
    <property type="entry name" value="SET domain"/>
    <property type="match status" value="1"/>
</dbReference>
<dbReference type="SUPFAM" id="SSF144232">
    <property type="entry name" value="HIT/MYND zinc finger-like"/>
    <property type="match status" value="1"/>
</dbReference>
<sequence>MTSSNSFITDCHSDLNSHRWIVLDSILHSSGLSLSTSATKHRCILATKSIPVGSTVLSEPAMAFISLGTLCEYCLSTSDIQGQHTQLQRCTGCRQVVYCSVVCQKADWIAGHNSACAVLKTIDCSATTRQSNRNDIAMLFKVVRIISNPSFQSTTLDDRMDLDCPMDNVALVRNIRSIQPLVFLSLQSHVLDFETCQASYPHATNALNGHSMKQIESQLPSAAVKLMNLPVSDLIHHLGRFRCNNFTIIDSNLFPVGEGTYPLASLFNHDCWPNCIAIFDGSRVVIQTIRDIAKGDELCISYIDPILDHDSRRMSLETKYCFNCQCSVCMSESCTPLHSPTTKKDALLSLDEKSDVGWRLLKWFHTCLKKSDDEFERAQQDQISKTIALVSKRAVVAEIGNATQMFQSHLMRQDWEQAYKSGLHLLGQYLLRYPRYYPLVSQHMFFVAQCMWNSGQTDETIFLLGVIKKCLEITYGSVMKSHHLIGQVDSLLAQALYEQSAMV</sequence>
<dbReference type="HOGENOM" id="CLU_018406_2_0_1"/>
<dbReference type="AlphaFoldDB" id="F4P5Y2"/>
<dbReference type="Gene3D" id="1.10.220.160">
    <property type="match status" value="1"/>
</dbReference>
<feature type="domain" description="MYND-type" evidence="6">
    <location>
        <begin position="71"/>
        <end position="116"/>
    </location>
</feature>
<dbReference type="InterPro" id="IPR046341">
    <property type="entry name" value="SET_dom_sf"/>
</dbReference>
<dbReference type="PROSITE" id="PS50280">
    <property type="entry name" value="SET"/>
    <property type="match status" value="1"/>
</dbReference>
<dbReference type="Proteomes" id="UP000007241">
    <property type="component" value="Unassembled WGS sequence"/>
</dbReference>
<feature type="domain" description="SET" evidence="5">
    <location>
        <begin position="30"/>
        <end position="303"/>
    </location>
</feature>
<dbReference type="GO" id="GO:0005634">
    <property type="term" value="C:nucleus"/>
    <property type="evidence" value="ECO:0000318"/>
    <property type="project" value="GO_Central"/>
</dbReference>
<keyword evidence="8" id="KW-1185">Reference proteome</keyword>
<dbReference type="SMART" id="SM00317">
    <property type="entry name" value="SET"/>
    <property type="match status" value="1"/>
</dbReference>
<dbReference type="EMBL" id="GL882886">
    <property type="protein sequence ID" value="EGF79258.1"/>
    <property type="molecule type" value="Genomic_DNA"/>
</dbReference>
<dbReference type="InterPro" id="IPR002893">
    <property type="entry name" value="Znf_MYND"/>
</dbReference>
<evidence type="ECO:0000313" key="8">
    <source>
        <dbReference type="Proteomes" id="UP000007241"/>
    </source>
</evidence>
<dbReference type="PROSITE" id="PS01360">
    <property type="entry name" value="ZF_MYND_1"/>
    <property type="match status" value="1"/>
</dbReference>
<evidence type="ECO:0000259" key="6">
    <source>
        <dbReference type="PROSITE" id="PS50865"/>
    </source>
</evidence>
<evidence type="ECO:0000256" key="1">
    <source>
        <dbReference type="ARBA" id="ARBA00022723"/>
    </source>
</evidence>
<dbReference type="Pfam" id="PF01753">
    <property type="entry name" value="zf-MYND"/>
    <property type="match status" value="1"/>
</dbReference>
<evidence type="ECO:0000256" key="2">
    <source>
        <dbReference type="ARBA" id="ARBA00022771"/>
    </source>
</evidence>
<dbReference type="InterPro" id="IPR050869">
    <property type="entry name" value="H3K4_H4K5_MeTrfase"/>
</dbReference>
<evidence type="ECO:0000256" key="4">
    <source>
        <dbReference type="PROSITE-ProRule" id="PRU00134"/>
    </source>
</evidence>
<dbReference type="InterPro" id="IPR001214">
    <property type="entry name" value="SET_dom"/>
</dbReference>
<organism evidence="7 8">
    <name type="scientific">Batrachochytrium dendrobatidis (strain JAM81 / FGSC 10211)</name>
    <name type="common">Frog chytrid fungus</name>
    <dbReference type="NCBI Taxonomy" id="684364"/>
    <lineage>
        <taxon>Eukaryota</taxon>
        <taxon>Fungi</taxon>
        <taxon>Fungi incertae sedis</taxon>
        <taxon>Chytridiomycota</taxon>
        <taxon>Chytridiomycota incertae sedis</taxon>
        <taxon>Chytridiomycetes</taxon>
        <taxon>Rhizophydiales</taxon>
        <taxon>Rhizophydiales incertae sedis</taxon>
        <taxon>Batrachochytrium</taxon>
    </lineage>
</organism>
<dbReference type="OrthoDB" id="265717at2759"/>